<reference evidence="1" key="2">
    <citation type="journal article" date="2022" name="New Phytol.">
        <title>Evolutionary transition to the ectomycorrhizal habit in the genomes of a hyperdiverse lineage of mushroom-forming fungi.</title>
        <authorList>
            <person name="Looney B."/>
            <person name="Miyauchi S."/>
            <person name="Morin E."/>
            <person name="Drula E."/>
            <person name="Courty P.E."/>
            <person name="Kohler A."/>
            <person name="Kuo A."/>
            <person name="LaButti K."/>
            <person name="Pangilinan J."/>
            <person name="Lipzen A."/>
            <person name="Riley R."/>
            <person name="Andreopoulos W."/>
            <person name="He G."/>
            <person name="Johnson J."/>
            <person name="Nolan M."/>
            <person name="Tritt A."/>
            <person name="Barry K.W."/>
            <person name="Grigoriev I.V."/>
            <person name="Nagy L.G."/>
            <person name="Hibbett D."/>
            <person name="Henrissat B."/>
            <person name="Matheny P.B."/>
            <person name="Labbe J."/>
            <person name="Martin F.M."/>
        </authorList>
    </citation>
    <scope>NUCLEOTIDE SEQUENCE</scope>
    <source>
        <strain evidence="1">HHB10654</strain>
    </source>
</reference>
<accession>A0ACB8T212</accession>
<dbReference type="EMBL" id="MU277209">
    <property type="protein sequence ID" value="KAI0062130.1"/>
    <property type="molecule type" value="Genomic_DNA"/>
</dbReference>
<reference evidence="1" key="1">
    <citation type="submission" date="2021-03" db="EMBL/GenBank/DDBJ databases">
        <authorList>
            <consortium name="DOE Joint Genome Institute"/>
            <person name="Ahrendt S."/>
            <person name="Looney B.P."/>
            <person name="Miyauchi S."/>
            <person name="Morin E."/>
            <person name="Drula E."/>
            <person name="Courty P.E."/>
            <person name="Chicoki N."/>
            <person name="Fauchery L."/>
            <person name="Kohler A."/>
            <person name="Kuo A."/>
            <person name="Labutti K."/>
            <person name="Pangilinan J."/>
            <person name="Lipzen A."/>
            <person name="Riley R."/>
            <person name="Andreopoulos W."/>
            <person name="He G."/>
            <person name="Johnson J."/>
            <person name="Barry K.W."/>
            <person name="Grigoriev I.V."/>
            <person name="Nagy L."/>
            <person name="Hibbett D."/>
            <person name="Henrissat B."/>
            <person name="Matheny P.B."/>
            <person name="Labbe J."/>
            <person name="Martin F."/>
        </authorList>
    </citation>
    <scope>NUCLEOTIDE SEQUENCE</scope>
    <source>
        <strain evidence="1">HHB10654</strain>
    </source>
</reference>
<name>A0ACB8T212_9AGAM</name>
<dbReference type="Proteomes" id="UP000814140">
    <property type="component" value="Unassembled WGS sequence"/>
</dbReference>
<gene>
    <name evidence="1" type="ORF">BV25DRAFT_1825997</name>
</gene>
<evidence type="ECO:0000313" key="1">
    <source>
        <dbReference type="EMBL" id="KAI0062130.1"/>
    </source>
</evidence>
<protein>
    <submittedName>
        <fullName evidence="1">Uncharacterized protein</fullName>
    </submittedName>
</protein>
<proteinExistence type="predicted"/>
<keyword evidence="2" id="KW-1185">Reference proteome</keyword>
<sequence length="235" mass="25700">RSLALVSREWYAKAAPMLYQCLLIEKDAYVERIRDTLEASIAATSASSSYPAGLPLRTLGSWTQHLVLSIEFWIVPLPSSDLETVVRCPTNLQILSISSLFGYRPGWHALHYGEPFSRALVETCSLSLRKLHFDCDMDFLLTPRQIASLVSSTPHLRTLTGRGALYTSPVVLPVLPELTYICTGPRTAPSGALPQPICPFAYLPLRNGGAAEVEMAGQEEAGWGGALVCGRRRLG</sequence>
<organism evidence="1 2">
    <name type="scientific">Artomyces pyxidatus</name>
    <dbReference type="NCBI Taxonomy" id="48021"/>
    <lineage>
        <taxon>Eukaryota</taxon>
        <taxon>Fungi</taxon>
        <taxon>Dikarya</taxon>
        <taxon>Basidiomycota</taxon>
        <taxon>Agaricomycotina</taxon>
        <taxon>Agaricomycetes</taxon>
        <taxon>Russulales</taxon>
        <taxon>Auriscalpiaceae</taxon>
        <taxon>Artomyces</taxon>
    </lineage>
</organism>
<comment type="caution">
    <text evidence="1">The sequence shown here is derived from an EMBL/GenBank/DDBJ whole genome shotgun (WGS) entry which is preliminary data.</text>
</comment>
<feature type="non-terminal residue" evidence="1">
    <location>
        <position position="1"/>
    </location>
</feature>
<evidence type="ECO:0000313" key="2">
    <source>
        <dbReference type="Proteomes" id="UP000814140"/>
    </source>
</evidence>